<keyword evidence="4" id="KW-0378">Hydrolase</keyword>
<gene>
    <name evidence="8" type="ORF">PCOR1329_LOCUS38216</name>
</gene>
<feature type="compositionally biased region" description="Low complexity" evidence="6">
    <location>
        <begin position="39"/>
        <end position="48"/>
    </location>
</feature>
<comment type="similarity">
    <text evidence="2">Belongs to the DNA repair enzymes AP/ExoA family.</text>
</comment>
<dbReference type="PANTHER" id="PTHR22748:SF10">
    <property type="entry name" value="DNA-(APURINIC OR APYRIMIDINIC SITE) ENDONUCLEASE"/>
    <property type="match status" value="1"/>
</dbReference>
<proteinExistence type="inferred from homology"/>
<evidence type="ECO:0000313" key="8">
    <source>
        <dbReference type="EMBL" id="CAK0844045.1"/>
    </source>
</evidence>
<sequence>MDRFLVRRAAPAEGPGAPPAKQARAAPSGGAPPEGPPGGVAAREGAAGAAAGDPRRILSWNVNGLFQRQRAVCSAALGAPLGLGLGPGDRGLQRLQLDWSTIHAFLLEERPDVVCLQEGCKKGDGQRRRRGEAKQETRQEREEWALVEKTLLGALRQEYAVHWSLADWKYSGTAMLIRRGIQPSRVLFTLPALAREGVHRDPADPHCHPEGRVILASFETFDLLATYAPNNGNDAAAFARRAAWDAAMLEELSARSRPLVWIGDLNCAAAEADVSHPAWFLQQCHQGEPPDMRGQPGFTEGERRRFGEIMAGARLVDAHRRLHPASEPPAAEGPHYTWRGHPPVHQPELVGRVEGTAITRSLAAEACHRQRLARPTPG</sequence>
<dbReference type="PROSITE" id="PS51435">
    <property type="entry name" value="AP_NUCLEASE_F1_4"/>
    <property type="match status" value="1"/>
</dbReference>
<dbReference type="InterPro" id="IPR005135">
    <property type="entry name" value="Endo/exonuclease/phosphatase"/>
</dbReference>
<dbReference type="EMBL" id="CAUYUJ010014627">
    <property type="protein sequence ID" value="CAK0844045.1"/>
    <property type="molecule type" value="Genomic_DNA"/>
</dbReference>
<feature type="region of interest" description="Disordered" evidence="6">
    <location>
        <begin position="324"/>
        <end position="344"/>
    </location>
</feature>
<dbReference type="Gene3D" id="3.60.10.10">
    <property type="entry name" value="Endonuclease/exonuclease/phosphatase"/>
    <property type="match status" value="1"/>
</dbReference>
<feature type="region of interest" description="Disordered" evidence="6">
    <location>
        <begin position="1"/>
        <end position="48"/>
    </location>
</feature>
<evidence type="ECO:0000259" key="7">
    <source>
        <dbReference type="Pfam" id="PF03372"/>
    </source>
</evidence>
<comment type="caution">
    <text evidence="8">The sequence shown here is derived from an EMBL/GenBank/DDBJ whole genome shotgun (WGS) entry which is preliminary data.</text>
</comment>
<evidence type="ECO:0000313" key="9">
    <source>
        <dbReference type="Proteomes" id="UP001189429"/>
    </source>
</evidence>
<comment type="cofactor">
    <cofactor evidence="1">
        <name>Mg(2+)</name>
        <dbReference type="ChEBI" id="CHEBI:18420"/>
    </cofactor>
</comment>
<accession>A0ABN9TE86</accession>
<evidence type="ECO:0000256" key="2">
    <source>
        <dbReference type="ARBA" id="ARBA00007092"/>
    </source>
</evidence>
<feature type="non-terminal residue" evidence="8">
    <location>
        <position position="378"/>
    </location>
</feature>
<keyword evidence="3" id="KW-0479">Metal-binding</keyword>
<dbReference type="Proteomes" id="UP001189429">
    <property type="component" value="Unassembled WGS sequence"/>
</dbReference>
<dbReference type="InterPro" id="IPR004808">
    <property type="entry name" value="AP_endonuc_1"/>
</dbReference>
<evidence type="ECO:0000256" key="3">
    <source>
        <dbReference type="ARBA" id="ARBA00022723"/>
    </source>
</evidence>
<keyword evidence="5" id="KW-0460">Magnesium</keyword>
<evidence type="ECO:0000256" key="5">
    <source>
        <dbReference type="ARBA" id="ARBA00022842"/>
    </source>
</evidence>
<protein>
    <recommendedName>
        <fullName evidence="7">Endonuclease/exonuclease/phosphatase domain-containing protein</fullName>
    </recommendedName>
</protein>
<dbReference type="PANTHER" id="PTHR22748">
    <property type="entry name" value="AP ENDONUCLEASE"/>
    <property type="match status" value="1"/>
</dbReference>
<evidence type="ECO:0000256" key="4">
    <source>
        <dbReference type="ARBA" id="ARBA00022801"/>
    </source>
</evidence>
<feature type="domain" description="Endonuclease/exonuclease/phosphatase" evidence="7">
    <location>
        <begin position="58"/>
        <end position="277"/>
    </location>
</feature>
<organism evidence="8 9">
    <name type="scientific">Prorocentrum cordatum</name>
    <dbReference type="NCBI Taxonomy" id="2364126"/>
    <lineage>
        <taxon>Eukaryota</taxon>
        <taxon>Sar</taxon>
        <taxon>Alveolata</taxon>
        <taxon>Dinophyceae</taxon>
        <taxon>Prorocentrales</taxon>
        <taxon>Prorocentraceae</taxon>
        <taxon>Prorocentrum</taxon>
    </lineage>
</organism>
<dbReference type="SUPFAM" id="SSF56219">
    <property type="entry name" value="DNase I-like"/>
    <property type="match status" value="1"/>
</dbReference>
<evidence type="ECO:0000256" key="6">
    <source>
        <dbReference type="SAM" id="MobiDB-lite"/>
    </source>
</evidence>
<evidence type="ECO:0000256" key="1">
    <source>
        <dbReference type="ARBA" id="ARBA00001946"/>
    </source>
</evidence>
<keyword evidence="9" id="KW-1185">Reference proteome</keyword>
<name>A0ABN9TE86_9DINO</name>
<feature type="compositionally biased region" description="Low complexity" evidence="6">
    <location>
        <begin position="9"/>
        <end position="31"/>
    </location>
</feature>
<dbReference type="InterPro" id="IPR036691">
    <property type="entry name" value="Endo/exonu/phosph_ase_sf"/>
</dbReference>
<dbReference type="Pfam" id="PF03372">
    <property type="entry name" value="Exo_endo_phos"/>
    <property type="match status" value="1"/>
</dbReference>
<reference evidence="8" key="1">
    <citation type="submission" date="2023-10" db="EMBL/GenBank/DDBJ databases">
        <authorList>
            <person name="Chen Y."/>
            <person name="Shah S."/>
            <person name="Dougan E. K."/>
            <person name="Thang M."/>
            <person name="Chan C."/>
        </authorList>
    </citation>
    <scope>NUCLEOTIDE SEQUENCE [LARGE SCALE GENOMIC DNA]</scope>
</reference>